<dbReference type="OrthoDB" id="2690110at2"/>
<keyword evidence="3" id="KW-0645">Protease</keyword>
<gene>
    <name evidence="3" type="ORF">F8153_08115</name>
</gene>
<dbReference type="InterPro" id="IPR051465">
    <property type="entry name" value="Cell_Envelope_Struct_Comp"/>
</dbReference>
<keyword evidence="3" id="KW-0378">Hydrolase</keyword>
<proteinExistence type="predicted"/>
<protein>
    <submittedName>
        <fullName evidence="3">Protease complex subunit PrcB family protein</fullName>
    </submittedName>
</protein>
<sequence>MFKRIFLLLAISILLMDYSTTVVYGKVDKDNRYFFRTKEDYSNYVEWAKEAVDILIKESIISEEEALSFASQSKIKRAEFTKLIVELLDLPSIETDMRFTDVSEDDKDYISIMKAVAAGIVKGRGDKFYPDDEITREEMAVILVRALKFKKVKYPLESVISFKDYEEISHWARESVEISLKYGLLQGVGNNEFQPKEYTSRAQAAMVASRFLSLIRDAKEVVEVEDPSISVDIKTTEDEVIVTLCWGEKPNTGYKIHIYDATIDEGVITIVYETFYPDPHMFYNQVITYPKSTKTIMVDNPMSNYGYNLVKK</sequence>
<accession>A0A833HNX0</accession>
<keyword evidence="1" id="KW-0677">Repeat</keyword>
<dbReference type="RefSeq" id="WP_151865854.1">
    <property type="nucleotide sequence ID" value="NZ_WBZB01000024.1"/>
</dbReference>
<dbReference type="InterPro" id="IPR001119">
    <property type="entry name" value="SLH_dom"/>
</dbReference>
<evidence type="ECO:0000313" key="3">
    <source>
        <dbReference type="EMBL" id="KAB3530047.1"/>
    </source>
</evidence>
<dbReference type="GO" id="GO:0006508">
    <property type="term" value="P:proteolysis"/>
    <property type="evidence" value="ECO:0007669"/>
    <property type="project" value="UniProtKB-KW"/>
</dbReference>
<evidence type="ECO:0000313" key="4">
    <source>
        <dbReference type="Proteomes" id="UP000465601"/>
    </source>
</evidence>
<comment type="caution">
    <text evidence="3">The sequence shown here is derived from an EMBL/GenBank/DDBJ whole genome shotgun (WGS) entry which is preliminary data.</text>
</comment>
<organism evidence="3 4">
    <name type="scientific">Alkaliphilus serpentinus</name>
    <dbReference type="NCBI Taxonomy" id="1482731"/>
    <lineage>
        <taxon>Bacteria</taxon>
        <taxon>Bacillati</taxon>
        <taxon>Bacillota</taxon>
        <taxon>Clostridia</taxon>
        <taxon>Peptostreptococcales</taxon>
        <taxon>Natronincolaceae</taxon>
        <taxon>Alkaliphilus</taxon>
    </lineage>
</organism>
<keyword evidence="4" id="KW-1185">Reference proteome</keyword>
<dbReference type="AlphaFoldDB" id="A0A833HNX0"/>
<dbReference type="Pfam" id="PF00395">
    <property type="entry name" value="SLH"/>
    <property type="match status" value="2"/>
</dbReference>
<dbReference type="PANTHER" id="PTHR43308:SF5">
    <property type="entry name" value="S-LAYER PROTEIN _ PEPTIDOGLYCAN ENDO-BETA-N-ACETYLGLUCOSAMINIDASE"/>
    <property type="match status" value="1"/>
</dbReference>
<reference evidence="3 4" key="1">
    <citation type="submission" date="2019-10" db="EMBL/GenBank/DDBJ databases">
        <title>Alkaliphilus serpentinus sp. nov. and Alkaliphilus pronyensis sp. nov., two novel anaerobic alkaliphilic species isolated from the serpentinized-hosted hydrothermal field of the Prony Bay (New Caledonia).</title>
        <authorList>
            <person name="Postec A."/>
        </authorList>
    </citation>
    <scope>NUCLEOTIDE SEQUENCE [LARGE SCALE GENOMIC DNA]</scope>
    <source>
        <strain evidence="3 4">LacT</strain>
    </source>
</reference>
<feature type="domain" description="SLH" evidence="2">
    <location>
        <begin position="95"/>
        <end position="157"/>
    </location>
</feature>
<feature type="domain" description="SLH" evidence="2">
    <location>
        <begin position="159"/>
        <end position="222"/>
    </location>
</feature>
<dbReference type="Pfam" id="PF14343">
    <property type="entry name" value="PrcB_C"/>
    <property type="match status" value="1"/>
</dbReference>
<dbReference type="PROSITE" id="PS51272">
    <property type="entry name" value="SLH"/>
    <property type="match status" value="2"/>
</dbReference>
<dbReference type="EMBL" id="WBZB01000024">
    <property type="protein sequence ID" value="KAB3530047.1"/>
    <property type="molecule type" value="Genomic_DNA"/>
</dbReference>
<evidence type="ECO:0000256" key="1">
    <source>
        <dbReference type="ARBA" id="ARBA00022737"/>
    </source>
</evidence>
<dbReference type="GO" id="GO:0008233">
    <property type="term" value="F:peptidase activity"/>
    <property type="evidence" value="ECO:0007669"/>
    <property type="project" value="UniProtKB-KW"/>
</dbReference>
<name>A0A833HNX0_9FIRM</name>
<dbReference type="PANTHER" id="PTHR43308">
    <property type="entry name" value="OUTER MEMBRANE PROTEIN ALPHA-RELATED"/>
    <property type="match status" value="1"/>
</dbReference>
<evidence type="ECO:0000259" key="2">
    <source>
        <dbReference type="PROSITE" id="PS51272"/>
    </source>
</evidence>
<dbReference type="InterPro" id="IPR025748">
    <property type="entry name" value="PrcB_C_dom"/>
</dbReference>
<dbReference type="Proteomes" id="UP000465601">
    <property type="component" value="Unassembled WGS sequence"/>
</dbReference>